<dbReference type="Gene3D" id="3.40.50.150">
    <property type="entry name" value="Vaccinia Virus protein VP39"/>
    <property type="match status" value="1"/>
</dbReference>
<dbReference type="Proteomes" id="UP000244722">
    <property type="component" value="Unassembled WGS sequence"/>
</dbReference>
<dbReference type="GO" id="GO:0032259">
    <property type="term" value="P:methylation"/>
    <property type="evidence" value="ECO:0007669"/>
    <property type="project" value="UniProtKB-KW"/>
</dbReference>
<dbReference type="SUPFAM" id="SSF53335">
    <property type="entry name" value="S-adenosyl-L-methionine-dependent methyltransferases"/>
    <property type="match status" value="1"/>
</dbReference>
<accession>A0A2T6ZK28</accession>
<dbReference type="PANTHER" id="PTHR14614:SF130">
    <property type="entry name" value="PROTEIN-LYSINE N-METHYLTRANSFERASE EEF2KMT"/>
    <property type="match status" value="1"/>
</dbReference>
<dbReference type="EMBL" id="NESQ01000213">
    <property type="protein sequence ID" value="PUU75833.1"/>
    <property type="molecule type" value="Genomic_DNA"/>
</dbReference>
<dbReference type="Pfam" id="PF10294">
    <property type="entry name" value="Methyltransf_16"/>
    <property type="match status" value="1"/>
</dbReference>
<comment type="caution">
    <text evidence="2">The sequence shown here is derived from an EMBL/GenBank/DDBJ whole genome shotgun (WGS) entry which is preliminary data.</text>
</comment>
<evidence type="ECO:0000313" key="3">
    <source>
        <dbReference type="Proteomes" id="UP000244722"/>
    </source>
</evidence>
<keyword evidence="2" id="KW-0489">Methyltransferase</keyword>
<keyword evidence="3" id="KW-1185">Reference proteome</keyword>
<proteinExistence type="predicted"/>
<dbReference type="InterPro" id="IPR029063">
    <property type="entry name" value="SAM-dependent_MTases_sf"/>
</dbReference>
<organism evidence="2 3">
    <name type="scientific">Tuber borchii</name>
    <name type="common">White truffle</name>
    <dbReference type="NCBI Taxonomy" id="42251"/>
    <lineage>
        <taxon>Eukaryota</taxon>
        <taxon>Fungi</taxon>
        <taxon>Dikarya</taxon>
        <taxon>Ascomycota</taxon>
        <taxon>Pezizomycotina</taxon>
        <taxon>Pezizomycetes</taxon>
        <taxon>Pezizales</taxon>
        <taxon>Tuberaceae</taxon>
        <taxon>Tuber</taxon>
    </lineage>
</organism>
<name>A0A2T6ZK28_TUBBO</name>
<dbReference type="CDD" id="cd02440">
    <property type="entry name" value="AdoMet_MTases"/>
    <property type="match status" value="1"/>
</dbReference>
<gene>
    <name evidence="2" type="ORF">B9Z19DRAFT_992985</name>
</gene>
<dbReference type="STRING" id="42251.A0A2T6ZK28"/>
<keyword evidence="2" id="KW-0808">Transferase</keyword>
<dbReference type="PANTHER" id="PTHR14614">
    <property type="entry name" value="HEPATOCELLULAR CARCINOMA-ASSOCIATED ANTIGEN"/>
    <property type="match status" value="1"/>
</dbReference>
<protein>
    <submittedName>
        <fullName evidence="2">Putative methyltransferase-domain-containing protein</fullName>
    </submittedName>
</protein>
<dbReference type="InterPro" id="IPR019410">
    <property type="entry name" value="Methyltransf_16"/>
</dbReference>
<dbReference type="GO" id="GO:0005737">
    <property type="term" value="C:cytoplasm"/>
    <property type="evidence" value="ECO:0007669"/>
    <property type="project" value="TreeGrafter"/>
</dbReference>
<dbReference type="OrthoDB" id="194386at2759"/>
<evidence type="ECO:0000313" key="2">
    <source>
        <dbReference type="EMBL" id="PUU75833.1"/>
    </source>
</evidence>
<reference evidence="2 3" key="1">
    <citation type="submission" date="2017-04" db="EMBL/GenBank/DDBJ databases">
        <title>Draft genome sequence of Tuber borchii Vittad., a whitish edible truffle.</title>
        <authorList>
            <consortium name="DOE Joint Genome Institute"/>
            <person name="Murat C."/>
            <person name="Kuo A."/>
            <person name="Barry K.W."/>
            <person name="Clum A."/>
            <person name="Dockter R.B."/>
            <person name="Fauchery L."/>
            <person name="Iotti M."/>
            <person name="Kohler A."/>
            <person name="Labutti K."/>
            <person name="Lindquist E.A."/>
            <person name="Lipzen A."/>
            <person name="Ohm R.A."/>
            <person name="Wang M."/>
            <person name="Grigoriev I.V."/>
            <person name="Zambonelli A."/>
            <person name="Martin F.M."/>
        </authorList>
    </citation>
    <scope>NUCLEOTIDE SEQUENCE [LARGE SCALE GENOMIC DNA]</scope>
    <source>
        <strain evidence="2 3">Tbo3840</strain>
    </source>
</reference>
<dbReference type="AlphaFoldDB" id="A0A2T6ZK28"/>
<evidence type="ECO:0000256" key="1">
    <source>
        <dbReference type="SAM" id="MobiDB-lite"/>
    </source>
</evidence>
<sequence>MDPQIAVLRQQYLQLVEPSRLSFPPVNLLQQSTFQAALCTSLFTPGAWDAAPPPPPERYTARVLKRLISLLSEGGGHDQTMTETIVAENSLQGEKEEEEEEEKVHSQPPQKRPRPDQLLASPKHQEIDERILNLYTRLLSNPPTSTQLPPTSKENVTYTLPPSPFSGRPIGPPVTLLESRAVISGSGTTGLRTWEAALALSEYLIASHLGRFYKFPGATVVAGERLVEETGSVLELGAGTGLVGIVAARLGAGRVVVTDGDEGVCDALKVGLEKNGVTDMMSVRRLVWSEEEEGEEGDEGERFDLVVGADVTYDSSAIPHLVAELVKQFNRNPSAKVVISATIRNEDTFSSFRDSCVRNSLLLLEKTWTPPTPPIFYYPPNTPIRIVHVTRESPE</sequence>
<dbReference type="GO" id="GO:0008757">
    <property type="term" value="F:S-adenosylmethionine-dependent methyltransferase activity"/>
    <property type="evidence" value="ECO:0007669"/>
    <property type="project" value="UniProtKB-ARBA"/>
</dbReference>
<feature type="region of interest" description="Disordered" evidence="1">
    <location>
        <begin position="89"/>
        <end position="122"/>
    </location>
</feature>